<organism evidence="1 2">
    <name type="scientific">Xenorhabdus lircayensis</name>
    <dbReference type="NCBI Taxonomy" id="2763499"/>
    <lineage>
        <taxon>Bacteria</taxon>
        <taxon>Pseudomonadati</taxon>
        <taxon>Pseudomonadota</taxon>
        <taxon>Gammaproteobacteria</taxon>
        <taxon>Enterobacterales</taxon>
        <taxon>Morganellaceae</taxon>
        <taxon>Xenorhabdus</taxon>
    </lineage>
</organism>
<evidence type="ECO:0000313" key="1">
    <source>
        <dbReference type="EMBL" id="MBI6550118.1"/>
    </source>
</evidence>
<evidence type="ECO:0000313" key="2">
    <source>
        <dbReference type="Proteomes" id="UP000696184"/>
    </source>
</evidence>
<name>A0ABS0UAZ8_9GAMM</name>
<dbReference type="RefSeq" id="WP_198690890.1">
    <property type="nucleotide sequence ID" value="NZ_CAWPUD010000054.1"/>
</dbReference>
<comment type="caution">
    <text evidence="1">The sequence shown here is derived from an EMBL/GenBank/DDBJ whole genome shotgun (WGS) entry which is preliminary data.</text>
</comment>
<dbReference type="Proteomes" id="UP000696184">
    <property type="component" value="Unassembled WGS sequence"/>
</dbReference>
<reference evidence="1 2" key="1">
    <citation type="submission" date="2020-08" db="EMBL/GenBank/DDBJ databases">
        <title>Description of Xenorhabdus lircayensis sp. nov., the symbiotic bacterium associated with the entomopathogenic nematode Steirnernema unicornum.</title>
        <authorList>
            <person name="Castaneda-Alvarez C."/>
            <person name="Prodan S."/>
            <person name="Zamorano A."/>
            <person name="San-Blas E."/>
            <person name="Aballay E."/>
        </authorList>
    </citation>
    <scope>NUCLEOTIDE SEQUENCE [LARGE SCALE GENOMIC DNA]</scope>
    <source>
        <strain evidence="1 2">VLS</strain>
    </source>
</reference>
<protein>
    <submittedName>
        <fullName evidence="1">Uncharacterized protein</fullName>
    </submittedName>
</protein>
<accession>A0ABS0UAZ8</accession>
<dbReference type="EMBL" id="JACOII010000054">
    <property type="protein sequence ID" value="MBI6550118.1"/>
    <property type="molecule type" value="Genomic_DNA"/>
</dbReference>
<keyword evidence="2" id="KW-1185">Reference proteome</keyword>
<sequence>MGSSIEDDLWREVDRQSDWSLRVKEANRVAALKLERAVEDTMELGGEVIETIGLGMRRKLWQASYFFDGYEDVYERIKEEDKRVELNLLNLKNKESRNFILKIVETYIDEIFKKNEEREKKRIYGLILEKLSKAAIGKTIKLGAASIIAEAIYLNIIKSVVVKNIARRFMSAAFTVAQFYGAYEKASAAASRLKIQSPQLYWALYFKKLEMLYFIVEPELEKGVYLIEGFNKKQVSEEEVARVIAEMMGHL</sequence>
<gene>
    <name evidence="1" type="ORF">H8A87_15745</name>
</gene>
<proteinExistence type="predicted"/>